<dbReference type="SUPFAM" id="SSF48452">
    <property type="entry name" value="TPR-like"/>
    <property type="match status" value="1"/>
</dbReference>
<feature type="repeat" description="TPR" evidence="8">
    <location>
        <begin position="107"/>
        <end position="140"/>
    </location>
</feature>
<keyword evidence="6" id="KW-0677">Repeat</keyword>
<gene>
    <name evidence="10" type="ORF">DHf2319_04535</name>
</gene>
<dbReference type="InterPro" id="IPR019734">
    <property type="entry name" value="TPR_rpt"/>
</dbReference>
<dbReference type="Pfam" id="PF00515">
    <property type="entry name" value="TPR_1"/>
    <property type="match status" value="1"/>
</dbReference>
<name>A0ABY4AMI9_9BURK</name>
<dbReference type="SMART" id="SM00028">
    <property type="entry name" value="TPR"/>
    <property type="match status" value="7"/>
</dbReference>
<dbReference type="Pfam" id="PF13844">
    <property type="entry name" value="Glyco_transf_41"/>
    <property type="match status" value="2"/>
</dbReference>
<feature type="repeat" description="TPR" evidence="8">
    <location>
        <begin position="175"/>
        <end position="208"/>
    </location>
</feature>
<keyword evidence="11" id="KW-1185">Reference proteome</keyword>
<dbReference type="PANTHER" id="PTHR44998:SF1">
    <property type="entry name" value="UDP-N-ACETYLGLUCOSAMINE--PEPTIDE N-ACETYLGLUCOSAMINYLTRANSFERASE 110 KDA SUBUNIT"/>
    <property type="match status" value="1"/>
</dbReference>
<dbReference type="Gene3D" id="3.40.50.11380">
    <property type="match status" value="1"/>
</dbReference>
<dbReference type="Proteomes" id="UP000831607">
    <property type="component" value="Chromosome"/>
</dbReference>
<dbReference type="EC" id="2.4.1.255" evidence="3"/>
<evidence type="ECO:0000256" key="1">
    <source>
        <dbReference type="ARBA" id="ARBA00004922"/>
    </source>
</evidence>
<dbReference type="Gene3D" id="1.25.40.10">
    <property type="entry name" value="Tetratricopeptide repeat domain"/>
    <property type="match status" value="4"/>
</dbReference>
<evidence type="ECO:0000313" key="10">
    <source>
        <dbReference type="EMBL" id="UOD51168.1"/>
    </source>
</evidence>
<organism evidence="10 11">
    <name type="scientific">Orrella daihaiensis</name>
    <dbReference type="NCBI Taxonomy" id="2782176"/>
    <lineage>
        <taxon>Bacteria</taxon>
        <taxon>Pseudomonadati</taxon>
        <taxon>Pseudomonadota</taxon>
        <taxon>Betaproteobacteria</taxon>
        <taxon>Burkholderiales</taxon>
        <taxon>Alcaligenaceae</taxon>
        <taxon>Orrella</taxon>
    </lineage>
</organism>
<evidence type="ECO:0000256" key="8">
    <source>
        <dbReference type="PROSITE-ProRule" id="PRU00339"/>
    </source>
</evidence>
<keyword evidence="7 8" id="KW-0802">TPR repeat</keyword>
<dbReference type="Pfam" id="PF13424">
    <property type="entry name" value="TPR_12"/>
    <property type="match status" value="1"/>
</dbReference>
<feature type="domain" description="O-GlcNAc transferase C-terminal" evidence="9">
    <location>
        <begin position="489"/>
        <end position="671"/>
    </location>
</feature>
<dbReference type="Gene3D" id="3.40.50.2000">
    <property type="entry name" value="Glycogen Phosphorylase B"/>
    <property type="match status" value="1"/>
</dbReference>
<feature type="repeat" description="TPR" evidence="8">
    <location>
        <begin position="141"/>
        <end position="174"/>
    </location>
</feature>
<feature type="repeat" description="TPR" evidence="8">
    <location>
        <begin position="209"/>
        <end position="242"/>
    </location>
</feature>
<feature type="repeat" description="TPR" evidence="8">
    <location>
        <begin position="39"/>
        <end position="72"/>
    </location>
</feature>
<sequence>MPPLTTNPLEQAETLLSKGKLDQAQKLIKQVIRQAPDSGHAYHLAGLVAYQRGDHEQATRLLSKAIDLEPNDCVIHHNAGLAWVACERLDLALTSFSQATGLDPGYAQAWLNRGNVYRHQGEQAKAQADYHQALTIDPFLADAHNNLGLSFREAGNLTEAISHFEQCLGIEPNHCFAMNNLALALQALGERDKARALFESAIQIAPNYVVGHINLGHLLQQEGDFSQAAHHYQIAYKLSPKMDLLAGYLVQAKAMICDWSGLDHLWRDIERAINAGAVACSPFALLSGSGKAPLSLRLAKAYVARHVPTLDVPTYQPKRQPGKRSKLRIGYLSSDFKEHPVAYLTVGIIENHQRDQVDLFGFAISKPGDGPLGTRIREGFDQFIDLSAKSDVQAVEVLRSYDLDILMDITGFTEGCRPSILKARVAPIQVNYYGYAGTMGADFIDYIVGDHYLMPPGSEDFYQEKIIYMPECHQPNDDKREISQTPLIRSEHGLPAEGFVYCSFNKPYKISPKVFETWMRIIKAVDGSVLWLQSTDPIVIENLKKNAKRCGVDPARLIFAGRTPTTAEHLARYRLADLFLDTFPYTAHTTANDALWAGLPVLGLSGQTFAARVSESLLSTLGLSDLVMHSLQEFETKAIEIGRHPEQLAHYREQLDRGKAESSLYKPKQLAAWLEKGLRIAYERYETGQAPEHIIIAR</sequence>
<dbReference type="PANTHER" id="PTHR44998">
    <property type="match status" value="1"/>
</dbReference>
<dbReference type="RefSeq" id="WP_243479634.1">
    <property type="nucleotide sequence ID" value="NZ_CP063982.1"/>
</dbReference>
<dbReference type="InterPro" id="IPR029489">
    <property type="entry name" value="OGT/SEC/SPY_C"/>
</dbReference>
<dbReference type="Pfam" id="PF13432">
    <property type="entry name" value="TPR_16"/>
    <property type="match status" value="1"/>
</dbReference>
<accession>A0ABY4AMI9</accession>
<dbReference type="InterPro" id="IPR011990">
    <property type="entry name" value="TPR-like_helical_dom_sf"/>
</dbReference>
<comment type="pathway">
    <text evidence="1">Protein modification; protein glycosylation.</text>
</comment>
<evidence type="ECO:0000256" key="2">
    <source>
        <dbReference type="ARBA" id="ARBA00005386"/>
    </source>
</evidence>
<evidence type="ECO:0000256" key="4">
    <source>
        <dbReference type="ARBA" id="ARBA00022676"/>
    </source>
</evidence>
<comment type="similarity">
    <text evidence="2">Belongs to the glycosyltransferase 41 family. O-GlcNAc transferase subfamily.</text>
</comment>
<evidence type="ECO:0000256" key="5">
    <source>
        <dbReference type="ARBA" id="ARBA00022679"/>
    </source>
</evidence>
<proteinExistence type="inferred from homology"/>
<evidence type="ECO:0000313" key="11">
    <source>
        <dbReference type="Proteomes" id="UP000831607"/>
    </source>
</evidence>
<evidence type="ECO:0000256" key="7">
    <source>
        <dbReference type="ARBA" id="ARBA00022803"/>
    </source>
</evidence>
<dbReference type="PROSITE" id="PS50005">
    <property type="entry name" value="TPR"/>
    <property type="match status" value="5"/>
</dbReference>
<evidence type="ECO:0000256" key="3">
    <source>
        <dbReference type="ARBA" id="ARBA00011970"/>
    </source>
</evidence>
<reference evidence="10 11" key="1">
    <citation type="submission" date="2020-11" db="EMBL/GenBank/DDBJ databases">
        <title>Algicoccus daihaiensis sp.nov., isolated from Daihai Lake in Inner Mongolia.</title>
        <authorList>
            <person name="Kai J."/>
        </authorList>
    </citation>
    <scope>NUCLEOTIDE SEQUENCE [LARGE SCALE GENOMIC DNA]</scope>
    <source>
        <strain evidence="11">f23</strain>
    </source>
</reference>
<dbReference type="EMBL" id="CP063982">
    <property type="protein sequence ID" value="UOD51168.1"/>
    <property type="molecule type" value="Genomic_DNA"/>
</dbReference>
<keyword evidence="4" id="KW-0328">Glycosyltransferase</keyword>
<protein>
    <recommendedName>
        <fullName evidence="3">protein O-GlcNAc transferase</fullName>
        <ecNumber evidence="3">2.4.1.255</ecNumber>
    </recommendedName>
</protein>
<dbReference type="PROSITE" id="PS50293">
    <property type="entry name" value="TPR_REGION"/>
    <property type="match status" value="2"/>
</dbReference>
<feature type="domain" description="O-GlcNAc transferase C-terminal" evidence="9">
    <location>
        <begin position="308"/>
        <end position="474"/>
    </location>
</feature>
<evidence type="ECO:0000259" key="9">
    <source>
        <dbReference type="Pfam" id="PF13844"/>
    </source>
</evidence>
<keyword evidence="5" id="KW-0808">Transferase</keyword>
<evidence type="ECO:0000256" key="6">
    <source>
        <dbReference type="ARBA" id="ARBA00022737"/>
    </source>
</evidence>